<reference evidence="3" key="1">
    <citation type="submission" date="2015-07" db="EMBL/GenBank/DDBJ databases">
        <title>Near-Complete Genome Sequence of the Cellulolytic Bacterium Bacteroides (Pseudobacteroides) cellulosolvens ATCC 35603.</title>
        <authorList>
            <person name="Dassa B."/>
            <person name="Utturkar S.M."/>
            <person name="Klingeman D.M."/>
            <person name="Hurt R.A."/>
            <person name="Keller M."/>
            <person name="Xu J."/>
            <person name="Reddy Y.H.K."/>
            <person name="Borovok I."/>
            <person name="Grinberg I.R."/>
            <person name="Lamed R."/>
            <person name="Zhivin O."/>
            <person name="Bayer E.A."/>
            <person name="Brown S.D."/>
        </authorList>
    </citation>
    <scope>NUCLEOTIDE SEQUENCE [LARGE SCALE GENOMIC DNA]</scope>
    <source>
        <strain evidence="3">DSM 2933</strain>
    </source>
</reference>
<proteinExistence type="predicted"/>
<evidence type="ECO:0000313" key="3">
    <source>
        <dbReference type="Proteomes" id="UP000036923"/>
    </source>
</evidence>
<dbReference type="AlphaFoldDB" id="A0A0L6JGM4"/>
<comment type="caution">
    <text evidence="2">The sequence shown here is derived from an EMBL/GenBank/DDBJ whole genome shotgun (WGS) entry which is preliminary data.</text>
</comment>
<dbReference type="STRING" id="398512.Bccel_0116"/>
<evidence type="ECO:0000313" key="2">
    <source>
        <dbReference type="EMBL" id="KNY24859.1"/>
    </source>
</evidence>
<name>A0A0L6JGM4_9FIRM</name>
<dbReference type="EMBL" id="LGTC01000001">
    <property type="protein sequence ID" value="KNY24859.1"/>
    <property type="molecule type" value="Genomic_DNA"/>
</dbReference>
<dbReference type="Proteomes" id="UP000036923">
    <property type="component" value="Unassembled WGS sequence"/>
</dbReference>
<organism evidence="2 3">
    <name type="scientific">Pseudobacteroides cellulosolvens ATCC 35603 = DSM 2933</name>
    <dbReference type="NCBI Taxonomy" id="398512"/>
    <lineage>
        <taxon>Bacteria</taxon>
        <taxon>Bacillati</taxon>
        <taxon>Bacillota</taxon>
        <taxon>Clostridia</taxon>
        <taxon>Eubacteriales</taxon>
        <taxon>Oscillospiraceae</taxon>
        <taxon>Pseudobacteroides</taxon>
    </lineage>
</organism>
<feature type="transmembrane region" description="Helical" evidence="1">
    <location>
        <begin position="33"/>
        <end position="54"/>
    </location>
</feature>
<feature type="transmembrane region" description="Helical" evidence="1">
    <location>
        <begin position="5"/>
        <end position="27"/>
    </location>
</feature>
<evidence type="ECO:0000256" key="1">
    <source>
        <dbReference type="SAM" id="Phobius"/>
    </source>
</evidence>
<keyword evidence="1" id="KW-0472">Membrane</keyword>
<dbReference type="RefSeq" id="WP_036939460.1">
    <property type="nucleotide sequence ID" value="NZ_JQKC01000009.1"/>
</dbReference>
<keyword evidence="3" id="KW-1185">Reference proteome</keyword>
<keyword evidence="1" id="KW-1133">Transmembrane helix</keyword>
<gene>
    <name evidence="2" type="ORF">Bccel_0116</name>
</gene>
<dbReference type="OrthoDB" id="3078550at2"/>
<sequence length="103" mass="11631">MRYGLLVIISLGVLYFIFGFILVKIGWLDANTYNSFSTIVGGVATLCGLFTFALPKLTPKDIEKLEIDSFRRMSKVGEELISKNKEIDLKTTPKEIKTLRIPM</sequence>
<protein>
    <submittedName>
        <fullName evidence="2">Uncharacterized protein</fullName>
    </submittedName>
</protein>
<keyword evidence="1" id="KW-0812">Transmembrane</keyword>
<accession>A0A0L6JGM4</accession>